<sequence>MPNQKSSTKDSSKSISKGSKDACVDNPAKGSLLFIEFHWRVFDTVIIGQLIMVASMLLHAFLLLAFGSTFNEICGYLVLALYLFLPTLPAYKCMANADAYAGVAAFSILQLLEGMYCIIKASFICIENSNLPTQTIMRLNLIYMVCVYQFVSVVAVSTIPFRKIGLADVEKLMGTKKSPSKKIAP</sequence>
<dbReference type="WBParaSite" id="RSKR_0001164000.1">
    <property type="protein sequence ID" value="RSKR_0001164000.1"/>
    <property type="gene ID" value="RSKR_0001164000"/>
</dbReference>
<proteinExistence type="predicted"/>
<dbReference type="Proteomes" id="UP000095286">
    <property type="component" value="Unplaced"/>
</dbReference>
<evidence type="ECO:0000313" key="1">
    <source>
        <dbReference type="Proteomes" id="UP000095286"/>
    </source>
</evidence>
<reference evidence="2" key="1">
    <citation type="submission" date="2016-11" db="UniProtKB">
        <authorList>
            <consortium name="WormBaseParasite"/>
        </authorList>
    </citation>
    <scope>IDENTIFICATION</scope>
    <source>
        <strain evidence="2">KR3021</strain>
    </source>
</reference>
<accession>A0AC35UI07</accession>
<name>A0AC35UI07_9BILA</name>
<evidence type="ECO:0000313" key="2">
    <source>
        <dbReference type="WBParaSite" id="RSKR_0001164000.1"/>
    </source>
</evidence>
<organism evidence="1 2">
    <name type="scientific">Rhabditophanes sp. KR3021</name>
    <dbReference type="NCBI Taxonomy" id="114890"/>
    <lineage>
        <taxon>Eukaryota</taxon>
        <taxon>Metazoa</taxon>
        <taxon>Ecdysozoa</taxon>
        <taxon>Nematoda</taxon>
        <taxon>Chromadorea</taxon>
        <taxon>Rhabditida</taxon>
        <taxon>Tylenchina</taxon>
        <taxon>Panagrolaimomorpha</taxon>
        <taxon>Strongyloidoidea</taxon>
        <taxon>Alloionematidae</taxon>
        <taxon>Rhabditophanes</taxon>
    </lineage>
</organism>
<protein>
    <submittedName>
        <fullName evidence="2">Uncharacterized protein</fullName>
    </submittedName>
</protein>